<protein>
    <submittedName>
        <fullName evidence="1">Uncharacterized protein</fullName>
    </submittedName>
</protein>
<name>A0A382HJK2_9ZZZZ</name>
<evidence type="ECO:0000313" key="1">
    <source>
        <dbReference type="EMBL" id="SVB87534.1"/>
    </source>
</evidence>
<dbReference type="AlphaFoldDB" id="A0A382HJK2"/>
<accession>A0A382HJK2</accession>
<feature type="non-terminal residue" evidence="1">
    <location>
        <position position="1"/>
    </location>
</feature>
<dbReference type="EMBL" id="UINC01061693">
    <property type="protein sequence ID" value="SVB87534.1"/>
    <property type="molecule type" value="Genomic_DNA"/>
</dbReference>
<sequence length="59" mass="6541">VDLLSTLQRSEFHAGFLVVVYTVESRFHRDTNDLRPSGVVVSLLQPCVGSHWPNGTDTS</sequence>
<proteinExistence type="predicted"/>
<organism evidence="1">
    <name type="scientific">marine metagenome</name>
    <dbReference type="NCBI Taxonomy" id="408172"/>
    <lineage>
        <taxon>unclassified sequences</taxon>
        <taxon>metagenomes</taxon>
        <taxon>ecological metagenomes</taxon>
    </lineage>
</organism>
<reference evidence="1" key="1">
    <citation type="submission" date="2018-05" db="EMBL/GenBank/DDBJ databases">
        <authorList>
            <person name="Lanie J.A."/>
            <person name="Ng W.-L."/>
            <person name="Kazmierczak K.M."/>
            <person name="Andrzejewski T.M."/>
            <person name="Davidsen T.M."/>
            <person name="Wayne K.J."/>
            <person name="Tettelin H."/>
            <person name="Glass J.I."/>
            <person name="Rusch D."/>
            <person name="Podicherti R."/>
            <person name="Tsui H.-C.T."/>
            <person name="Winkler M.E."/>
        </authorList>
    </citation>
    <scope>NUCLEOTIDE SEQUENCE</scope>
</reference>
<gene>
    <name evidence="1" type="ORF">METZ01_LOCUS240388</name>
</gene>